<accession>A0AAE7BCN4</accession>
<dbReference type="KEGG" id="avp:AVENP_2634"/>
<name>A0AAE7BCN4_9BACT</name>
<evidence type="ECO:0000313" key="1">
    <source>
        <dbReference type="EMBL" id="QKF68130.1"/>
    </source>
</evidence>
<protein>
    <submittedName>
        <fullName evidence="1">Uncharacterized protein</fullName>
    </submittedName>
</protein>
<reference evidence="1 2" key="1">
    <citation type="submission" date="2020-05" db="EMBL/GenBank/DDBJ databases">
        <title>Complete genome sequencing of Campylobacter and Arcobacter type strains.</title>
        <authorList>
            <person name="Miller W.G."/>
            <person name="Yee E."/>
        </authorList>
    </citation>
    <scope>NUCLEOTIDE SEQUENCE [LARGE SCALE GENOMIC DNA]</scope>
    <source>
        <strain evidence="1 2">LMG 26156</strain>
    </source>
</reference>
<evidence type="ECO:0000313" key="2">
    <source>
        <dbReference type="Proteomes" id="UP000503482"/>
    </source>
</evidence>
<organism evidence="1 2">
    <name type="scientific">Arcobacter venerupis</name>
    <dbReference type="NCBI Taxonomy" id="1054033"/>
    <lineage>
        <taxon>Bacteria</taxon>
        <taxon>Pseudomonadati</taxon>
        <taxon>Campylobacterota</taxon>
        <taxon>Epsilonproteobacteria</taxon>
        <taxon>Campylobacterales</taxon>
        <taxon>Arcobacteraceae</taxon>
        <taxon>Arcobacter</taxon>
    </lineage>
</organism>
<gene>
    <name evidence="1" type="ORF">AVENP_2634</name>
</gene>
<dbReference type="AlphaFoldDB" id="A0AAE7BCN4"/>
<keyword evidence="2" id="KW-1185">Reference proteome</keyword>
<proteinExistence type="predicted"/>
<sequence length="103" mass="12015">MMQKIEYNKRKSKFKNIVLEHLRAMTIPQLKDDLEINFTKNGYNGNLIIEISEEDYFYANSSFSDISRFPARIKATASALKSLNFFGKFNITHYNGILRISQI</sequence>
<dbReference type="EMBL" id="CP053840">
    <property type="protein sequence ID" value="QKF68130.1"/>
    <property type="molecule type" value="Genomic_DNA"/>
</dbReference>
<dbReference type="Proteomes" id="UP000503482">
    <property type="component" value="Chromosome"/>
</dbReference>